<proteinExistence type="predicted"/>
<dbReference type="GO" id="GO:0034220">
    <property type="term" value="P:monoatomic ion transmembrane transport"/>
    <property type="evidence" value="ECO:0007669"/>
    <property type="project" value="UniProtKB-KW"/>
</dbReference>
<feature type="transmembrane region" description="Helical" evidence="1">
    <location>
        <begin position="132"/>
        <end position="156"/>
    </location>
</feature>
<dbReference type="Gene3D" id="1.10.287.70">
    <property type="match status" value="1"/>
</dbReference>
<reference evidence="3" key="1">
    <citation type="submission" date="2023-11" db="EMBL/GenBank/DDBJ databases">
        <title>Scrofimicrobium hongkongense sp. nov., isolated from a patient with peritonitis.</title>
        <authorList>
            <person name="Lao H.Y."/>
            <person name="Wong A.Y.P."/>
            <person name="Ng T.L."/>
            <person name="Wong R.Y.L."/>
            <person name="Yau M.C.Y."/>
            <person name="Lam J.Y.W."/>
            <person name="Siu G.K.H."/>
        </authorList>
    </citation>
    <scope>NUCLEOTIDE SEQUENCE</scope>
    <source>
        <strain evidence="3">R131</strain>
    </source>
</reference>
<evidence type="ECO:0000259" key="2">
    <source>
        <dbReference type="Pfam" id="PF07885"/>
    </source>
</evidence>
<feature type="transmembrane region" description="Helical" evidence="1">
    <location>
        <begin position="6"/>
        <end position="27"/>
    </location>
</feature>
<keyword evidence="3" id="KW-0407">Ion channel</keyword>
<feature type="transmembrane region" description="Helical" evidence="1">
    <location>
        <begin position="67"/>
        <end position="89"/>
    </location>
</feature>
<evidence type="ECO:0000256" key="1">
    <source>
        <dbReference type="SAM" id="Phobius"/>
    </source>
</evidence>
<sequence>MEIIWIWAGILLVVVTLVDTFFTVLNYNEPGLITNRVVVQEWRFIRFVTSRLNGHVRRFVYRQMTGVMLTSVILVWLAGLILGFSFIYMGALQSGALTHDQGAPPGYWGALYYSMGQFSTVGSTHFSPETTWVNMLSVIETLLSIVLLSMVITFLSNVYSSIQALRTLCASFPAPGSKVGSPVDTLAPYFPSQDTWSLEIHLVAVRGNFNTYFDSLAQDHSSLVFQSGKDQFSMPFGVYMTAGTLEVLRFGLPEQHVARSLAELERLHYSFAGCQEELYGLLRWDLPEAATPMEEAEFWREWKSASAGECGGDFSVVRFHRLRQVTADLAQISPDYGEEDLYRTYCRWLEAITQYDDFISRSSRYLGYRPATSGGRFPLIDPIDKYGWLITK</sequence>
<dbReference type="SUPFAM" id="SSF81324">
    <property type="entry name" value="Voltage-gated potassium channels"/>
    <property type="match status" value="1"/>
</dbReference>
<accession>A0AAU7V8T7</accession>
<keyword evidence="3" id="KW-0813">Transport</keyword>
<protein>
    <submittedName>
        <fullName evidence="3">Potassium channel family protein</fullName>
    </submittedName>
</protein>
<dbReference type="EMBL" id="CP138335">
    <property type="protein sequence ID" value="XBW08693.1"/>
    <property type="molecule type" value="Genomic_DNA"/>
</dbReference>
<gene>
    <name evidence="3" type="ORF">SAC06_03810</name>
</gene>
<keyword evidence="3" id="KW-0406">Ion transport</keyword>
<dbReference type="InterPro" id="IPR013099">
    <property type="entry name" value="K_chnl_dom"/>
</dbReference>
<keyword evidence="1" id="KW-0812">Transmembrane</keyword>
<dbReference type="AlphaFoldDB" id="A0AAU7V8T7"/>
<name>A0AAU7V8T7_9ACTO</name>
<organism evidence="3">
    <name type="scientific">Scrofimicrobium appendicitidis</name>
    <dbReference type="NCBI Taxonomy" id="3079930"/>
    <lineage>
        <taxon>Bacteria</taxon>
        <taxon>Bacillati</taxon>
        <taxon>Actinomycetota</taxon>
        <taxon>Actinomycetes</taxon>
        <taxon>Actinomycetales</taxon>
        <taxon>Actinomycetaceae</taxon>
        <taxon>Scrofimicrobium</taxon>
    </lineage>
</organism>
<dbReference type="RefSeq" id="WP_350258893.1">
    <property type="nucleotide sequence ID" value="NZ_CP138335.1"/>
</dbReference>
<keyword evidence="1" id="KW-1133">Transmembrane helix</keyword>
<evidence type="ECO:0000313" key="3">
    <source>
        <dbReference type="EMBL" id="XBW08693.1"/>
    </source>
</evidence>
<keyword evidence="1" id="KW-0472">Membrane</keyword>
<feature type="domain" description="Potassium channel" evidence="2">
    <location>
        <begin position="84"/>
        <end position="159"/>
    </location>
</feature>
<dbReference type="Pfam" id="PF07885">
    <property type="entry name" value="Ion_trans_2"/>
    <property type="match status" value="1"/>
</dbReference>
<dbReference type="KEGG" id="sapp:SAC06_03810"/>